<feature type="compositionally biased region" description="Low complexity" evidence="1">
    <location>
        <begin position="617"/>
        <end position="628"/>
    </location>
</feature>
<accession>A0AAD8DKV8</accession>
<name>A0AAD8DKV8_MYTSE</name>
<feature type="compositionally biased region" description="Basic and acidic residues" evidence="1">
    <location>
        <begin position="281"/>
        <end position="306"/>
    </location>
</feature>
<proteinExistence type="predicted"/>
<feature type="compositionally biased region" description="Basic and acidic residues" evidence="1">
    <location>
        <begin position="371"/>
        <end position="392"/>
    </location>
</feature>
<dbReference type="EMBL" id="JARGEI010000029">
    <property type="protein sequence ID" value="KAJ8706186.1"/>
    <property type="molecule type" value="Genomic_DNA"/>
</dbReference>
<dbReference type="Proteomes" id="UP001231518">
    <property type="component" value="Chromosome 26"/>
</dbReference>
<evidence type="ECO:0000256" key="1">
    <source>
        <dbReference type="SAM" id="MobiDB-lite"/>
    </source>
</evidence>
<organism evidence="2 3">
    <name type="scientific">Mythimna separata</name>
    <name type="common">Oriental armyworm</name>
    <name type="synonym">Pseudaletia separata</name>
    <dbReference type="NCBI Taxonomy" id="271217"/>
    <lineage>
        <taxon>Eukaryota</taxon>
        <taxon>Metazoa</taxon>
        <taxon>Ecdysozoa</taxon>
        <taxon>Arthropoda</taxon>
        <taxon>Hexapoda</taxon>
        <taxon>Insecta</taxon>
        <taxon>Pterygota</taxon>
        <taxon>Neoptera</taxon>
        <taxon>Endopterygota</taxon>
        <taxon>Lepidoptera</taxon>
        <taxon>Glossata</taxon>
        <taxon>Ditrysia</taxon>
        <taxon>Noctuoidea</taxon>
        <taxon>Noctuidae</taxon>
        <taxon>Noctuinae</taxon>
        <taxon>Hadenini</taxon>
        <taxon>Mythimna</taxon>
    </lineage>
</organism>
<feature type="compositionally biased region" description="Low complexity" evidence="1">
    <location>
        <begin position="225"/>
        <end position="236"/>
    </location>
</feature>
<gene>
    <name evidence="2" type="ORF">PYW07_010963</name>
</gene>
<feature type="compositionally biased region" description="Polar residues" evidence="1">
    <location>
        <begin position="28"/>
        <end position="50"/>
    </location>
</feature>
<feature type="compositionally biased region" description="Basic and acidic residues" evidence="1">
    <location>
        <begin position="571"/>
        <end position="597"/>
    </location>
</feature>
<evidence type="ECO:0000313" key="3">
    <source>
        <dbReference type="Proteomes" id="UP001231518"/>
    </source>
</evidence>
<feature type="compositionally biased region" description="Low complexity" evidence="1">
    <location>
        <begin position="557"/>
        <end position="570"/>
    </location>
</feature>
<evidence type="ECO:0000313" key="2">
    <source>
        <dbReference type="EMBL" id="KAJ8706186.1"/>
    </source>
</evidence>
<protein>
    <submittedName>
        <fullName evidence="2">Uncharacterized protein</fullName>
    </submittedName>
</protein>
<feature type="region of interest" description="Disordered" evidence="1">
    <location>
        <begin position="166"/>
        <end position="636"/>
    </location>
</feature>
<feature type="compositionally biased region" description="Acidic residues" evidence="1">
    <location>
        <begin position="598"/>
        <end position="607"/>
    </location>
</feature>
<dbReference type="AlphaFoldDB" id="A0AAD8DKV8"/>
<sequence length="712" mass="81679">MTPVGTPRMRVQQAASLTTPPVTRRTLKNQTASLRTSAATRRTSEEQAASTMIPPDTPRKLWHQAASPMTPLDTRRKLWHQAVSPMTPPDTRRQLEGQVVSPMTPVDTRRMSEAQAASLRRQLMRDNYDYSHPEEEWKQPNGSARGDNTANVYYQKGAHYVPASEIAKSDSGAYSAEQDQNQPSGQREQDEPHEQDGRYEPDDQYEPPAGQQEQTRQYEHHAQREQYGQEEQNNQYTRPKKPTWSEQEQPGQPGQFHGQDQAQYEQQVERDRPSYAGADEPAARDGSEPKYAPEQRDADLARRHIDPQQAAYSPTYQMQREVYNPYGGGGQQARPFGDLRGNFKEQPARTFGDLRGNFEEQPARTSGDLRGNFKEQPARTFGDLRGDFKEQQPKPFRGLRRDPKEQYEQINAEGQLVPEGQADDKDYYREDQEAIDQQNISDSKDDGTSDYSQSKKQSREQYDAFGHTTRVQRLHHTGSPAARAPAQRGRDALNYRDPYQQPERSRFAPQGRNPYESPGLNHDAPRGSNHYEQQSRDQYARPSGNRYEPSGRDHYRPPQSARRPPQNARRPPLEHNISKKDLLYYMDDTRLRRRDDEMSPDVPDEEERPSLRRSAGPNRSRPTPSNPRAQSTERARKSFVITVAPGNVTYKLLTLKTRKGGRRRGERRIVEERGPGGVAIISLDHAPLPSFRLPRSRRQFMHNHHHAHHQPA</sequence>
<feature type="compositionally biased region" description="Basic and acidic residues" evidence="1">
    <location>
        <begin position="422"/>
        <end position="432"/>
    </location>
</feature>
<comment type="caution">
    <text evidence="2">The sequence shown here is derived from an EMBL/GenBank/DDBJ whole genome shotgun (WGS) entry which is preliminary data.</text>
</comment>
<feature type="region of interest" description="Disordered" evidence="1">
    <location>
        <begin position="1"/>
        <end position="61"/>
    </location>
</feature>
<feature type="compositionally biased region" description="Polar residues" evidence="1">
    <location>
        <begin position="244"/>
        <end position="266"/>
    </location>
</feature>
<feature type="compositionally biased region" description="Basic and acidic residues" evidence="1">
    <location>
        <begin position="187"/>
        <end position="201"/>
    </location>
</feature>
<feature type="compositionally biased region" description="Polar residues" evidence="1">
    <location>
        <begin position="177"/>
        <end position="186"/>
    </location>
</feature>
<keyword evidence="3" id="KW-1185">Reference proteome</keyword>
<reference evidence="2" key="1">
    <citation type="submission" date="2023-03" db="EMBL/GenBank/DDBJ databases">
        <title>Chromosome-level genomes of two armyworms, Mythimna separata and Mythimna loreyi, provide insights into the biosynthesis and reception of sex pheromones.</title>
        <authorList>
            <person name="Zhao H."/>
        </authorList>
    </citation>
    <scope>NUCLEOTIDE SEQUENCE</scope>
    <source>
        <strain evidence="2">BeijingLab</strain>
        <tissue evidence="2">Pupa</tissue>
    </source>
</reference>